<gene>
    <name evidence="1" type="ORF">LCGC14_2693550</name>
</gene>
<reference evidence="1" key="1">
    <citation type="journal article" date="2015" name="Nature">
        <title>Complex archaea that bridge the gap between prokaryotes and eukaryotes.</title>
        <authorList>
            <person name="Spang A."/>
            <person name="Saw J.H."/>
            <person name="Jorgensen S.L."/>
            <person name="Zaremba-Niedzwiedzka K."/>
            <person name="Martijn J."/>
            <person name="Lind A.E."/>
            <person name="van Eijk R."/>
            <person name="Schleper C."/>
            <person name="Guy L."/>
            <person name="Ettema T.J."/>
        </authorList>
    </citation>
    <scope>NUCLEOTIDE SEQUENCE</scope>
</reference>
<proteinExistence type="predicted"/>
<dbReference type="Gene3D" id="3.40.50.2300">
    <property type="match status" value="1"/>
</dbReference>
<dbReference type="AlphaFoldDB" id="A0A0F8ZHY6"/>
<evidence type="ECO:0000313" key="1">
    <source>
        <dbReference type="EMBL" id="KKK93373.1"/>
    </source>
</evidence>
<evidence type="ECO:0008006" key="2">
    <source>
        <dbReference type="Google" id="ProtNLM"/>
    </source>
</evidence>
<comment type="caution">
    <text evidence="1">The sequence shown here is derived from an EMBL/GenBank/DDBJ whole genome shotgun (WGS) entry which is preliminary data.</text>
</comment>
<dbReference type="InterPro" id="IPR011006">
    <property type="entry name" value="CheY-like_superfamily"/>
</dbReference>
<accession>A0A0F8ZHY6</accession>
<dbReference type="SUPFAM" id="SSF52172">
    <property type="entry name" value="CheY-like"/>
    <property type="match status" value="1"/>
</dbReference>
<name>A0A0F8ZHY6_9ZZZZ</name>
<feature type="non-terminal residue" evidence="1">
    <location>
        <position position="1"/>
    </location>
</feature>
<sequence>NIGIAVFVIDVFLGAKSGFYFLDAIEETFPSAHEDAIMITGYASDDVVNTCVASGINHLLEKPVKAYALQFGIRAVAEKYLKFARKLMKNSEFADTVAGL</sequence>
<dbReference type="EMBL" id="LAZR01047802">
    <property type="protein sequence ID" value="KKK93373.1"/>
    <property type="molecule type" value="Genomic_DNA"/>
</dbReference>
<organism evidence="1">
    <name type="scientific">marine sediment metagenome</name>
    <dbReference type="NCBI Taxonomy" id="412755"/>
    <lineage>
        <taxon>unclassified sequences</taxon>
        <taxon>metagenomes</taxon>
        <taxon>ecological metagenomes</taxon>
    </lineage>
</organism>
<protein>
    <recommendedName>
        <fullName evidence="2">Response regulatory domain-containing protein</fullName>
    </recommendedName>
</protein>